<organism evidence="1 2">
    <name type="scientific">Dipteronia dyeriana</name>
    <dbReference type="NCBI Taxonomy" id="168575"/>
    <lineage>
        <taxon>Eukaryota</taxon>
        <taxon>Viridiplantae</taxon>
        <taxon>Streptophyta</taxon>
        <taxon>Embryophyta</taxon>
        <taxon>Tracheophyta</taxon>
        <taxon>Spermatophyta</taxon>
        <taxon>Magnoliopsida</taxon>
        <taxon>eudicotyledons</taxon>
        <taxon>Gunneridae</taxon>
        <taxon>Pentapetalae</taxon>
        <taxon>rosids</taxon>
        <taxon>malvids</taxon>
        <taxon>Sapindales</taxon>
        <taxon>Sapindaceae</taxon>
        <taxon>Hippocastanoideae</taxon>
        <taxon>Acereae</taxon>
        <taxon>Dipteronia</taxon>
    </lineage>
</organism>
<reference evidence="1" key="1">
    <citation type="journal article" date="2023" name="Plant J.">
        <title>Genome sequences and population genomics provide insights into the demographic history, inbreeding, and mutation load of two 'living fossil' tree species of Dipteronia.</title>
        <authorList>
            <person name="Feng Y."/>
            <person name="Comes H.P."/>
            <person name="Chen J."/>
            <person name="Zhu S."/>
            <person name="Lu R."/>
            <person name="Zhang X."/>
            <person name="Li P."/>
            <person name="Qiu J."/>
            <person name="Olsen K.M."/>
            <person name="Qiu Y."/>
        </authorList>
    </citation>
    <scope>NUCLEOTIDE SEQUENCE</scope>
    <source>
        <strain evidence="1">KIB01</strain>
    </source>
</reference>
<accession>A0AAD9U7M6</accession>
<dbReference type="Pfam" id="PF15054">
    <property type="entry name" value="DUF4535"/>
    <property type="match status" value="1"/>
</dbReference>
<dbReference type="PANTHER" id="PTHR33528:SF14">
    <property type="entry name" value="SOLUTE CARRIER FAMILY 35 MEMBER A4"/>
    <property type="match status" value="1"/>
</dbReference>
<dbReference type="AlphaFoldDB" id="A0AAD9U7M6"/>
<keyword evidence="2" id="KW-1185">Reference proteome</keyword>
<dbReference type="InterPro" id="IPR027854">
    <property type="entry name" value="STMP1"/>
</dbReference>
<evidence type="ECO:0000313" key="2">
    <source>
        <dbReference type="Proteomes" id="UP001280121"/>
    </source>
</evidence>
<name>A0AAD9U7M6_9ROSI</name>
<dbReference type="Proteomes" id="UP001280121">
    <property type="component" value="Unassembled WGS sequence"/>
</dbReference>
<dbReference type="PANTHER" id="PTHR33528">
    <property type="entry name" value="OS07G0239500 PROTEIN"/>
    <property type="match status" value="1"/>
</dbReference>
<protein>
    <submittedName>
        <fullName evidence="1">Uncharacterized protein</fullName>
    </submittedName>
</protein>
<proteinExistence type="predicted"/>
<gene>
    <name evidence="1" type="ORF">Ddye_016567</name>
</gene>
<comment type="caution">
    <text evidence="1">The sequence shown here is derived from an EMBL/GenBank/DDBJ whole genome shotgun (WGS) entry which is preliminary data.</text>
</comment>
<evidence type="ECO:0000313" key="1">
    <source>
        <dbReference type="EMBL" id="KAK2649078.1"/>
    </source>
</evidence>
<dbReference type="EMBL" id="JANJYI010000005">
    <property type="protein sequence ID" value="KAK2649078.1"/>
    <property type="molecule type" value="Genomic_DNA"/>
</dbReference>
<sequence length="57" mass="6470">MGIIRSSFTFMVATAFGVYIAQNYNVPNIKKLAGTGMLMAKHIEETYRKPKKTDRDD</sequence>